<reference evidence="2 3" key="1">
    <citation type="journal article" date="2014" name="Agronomy (Basel)">
        <title>A Draft Genome Sequence for Ensete ventricosum, the Drought-Tolerant Tree Against Hunger.</title>
        <authorList>
            <person name="Harrison J."/>
            <person name="Moore K.A."/>
            <person name="Paszkiewicz K."/>
            <person name="Jones T."/>
            <person name="Grant M."/>
            <person name="Ambacheew D."/>
            <person name="Muzemil S."/>
            <person name="Studholme D.J."/>
        </authorList>
    </citation>
    <scope>NUCLEOTIDE SEQUENCE [LARGE SCALE GENOMIC DNA]</scope>
</reference>
<comment type="caution">
    <text evidence="2">The sequence shown here is derived from an EMBL/GenBank/DDBJ whole genome shotgun (WGS) entry which is preliminary data.</text>
</comment>
<feature type="compositionally biased region" description="Polar residues" evidence="1">
    <location>
        <begin position="163"/>
        <end position="178"/>
    </location>
</feature>
<proteinExistence type="predicted"/>
<accession>A0A426Y4I9</accession>
<dbReference type="EMBL" id="AMZH03015037">
    <property type="protein sequence ID" value="RRT46673.1"/>
    <property type="molecule type" value="Genomic_DNA"/>
</dbReference>
<sequence>MTSIPASSSTYESSLKCLSFNQQTFLEQRIAGTRRSACMLGLNSENEIPVDEGWSPGRAAAVGASGEHGRYGAYLARELCSAVQLLRHLSSSFGMLSESSAMCMDRTTWESFFLAQWVDPQCAAHIEGRRRVNGLVELDFQSLMAVGATCLIKLPVSICGRGSQPQPSSSTRLASTSRHVAEDSSETRCTAITRVKYDT</sequence>
<evidence type="ECO:0000313" key="3">
    <source>
        <dbReference type="Proteomes" id="UP000287651"/>
    </source>
</evidence>
<dbReference type="AlphaFoldDB" id="A0A426Y4I9"/>
<gene>
    <name evidence="2" type="ORF">B296_00051443</name>
</gene>
<name>A0A426Y4I9_ENSVE</name>
<protein>
    <submittedName>
        <fullName evidence="2">Uncharacterized protein</fullName>
    </submittedName>
</protein>
<evidence type="ECO:0000313" key="2">
    <source>
        <dbReference type="EMBL" id="RRT46673.1"/>
    </source>
</evidence>
<feature type="region of interest" description="Disordered" evidence="1">
    <location>
        <begin position="162"/>
        <end position="185"/>
    </location>
</feature>
<evidence type="ECO:0000256" key="1">
    <source>
        <dbReference type="SAM" id="MobiDB-lite"/>
    </source>
</evidence>
<organism evidence="2 3">
    <name type="scientific">Ensete ventricosum</name>
    <name type="common">Abyssinian banana</name>
    <name type="synonym">Musa ensete</name>
    <dbReference type="NCBI Taxonomy" id="4639"/>
    <lineage>
        <taxon>Eukaryota</taxon>
        <taxon>Viridiplantae</taxon>
        <taxon>Streptophyta</taxon>
        <taxon>Embryophyta</taxon>
        <taxon>Tracheophyta</taxon>
        <taxon>Spermatophyta</taxon>
        <taxon>Magnoliopsida</taxon>
        <taxon>Liliopsida</taxon>
        <taxon>Zingiberales</taxon>
        <taxon>Musaceae</taxon>
        <taxon>Ensete</taxon>
    </lineage>
</organism>
<dbReference type="Proteomes" id="UP000287651">
    <property type="component" value="Unassembled WGS sequence"/>
</dbReference>